<organism evidence="3 4">
    <name type="scientific">Marinifilum flexuosum</name>
    <dbReference type="NCBI Taxonomy" id="1117708"/>
    <lineage>
        <taxon>Bacteria</taxon>
        <taxon>Pseudomonadati</taxon>
        <taxon>Bacteroidota</taxon>
        <taxon>Bacteroidia</taxon>
        <taxon>Marinilabiliales</taxon>
        <taxon>Marinifilaceae</taxon>
    </lineage>
</organism>
<dbReference type="EMBL" id="RAPQ01000011">
    <property type="protein sequence ID" value="RKD98683.1"/>
    <property type="molecule type" value="Genomic_DNA"/>
</dbReference>
<evidence type="ECO:0000313" key="3">
    <source>
        <dbReference type="EMBL" id="RKD98683.1"/>
    </source>
</evidence>
<keyword evidence="4" id="KW-1185">Reference proteome</keyword>
<accession>A0A419WT94</accession>
<dbReference type="InterPro" id="IPR012910">
    <property type="entry name" value="Plug_dom"/>
</dbReference>
<dbReference type="InterPro" id="IPR037066">
    <property type="entry name" value="Plug_dom_sf"/>
</dbReference>
<dbReference type="Proteomes" id="UP000284531">
    <property type="component" value="Unassembled WGS sequence"/>
</dbReference>
<dbReference type="GO" id="GO:0004180">
    <property type="term" value="F:carboxypeptidase activity"/>
    <property type="evidence" value="ECO:0007669"/>
    <property type="project" value="UniProtKB-KW"/>
</dbReference>
<keyword evidence="1" id="KW-0812">Transmembrane</keyword>
<keyword evidence="1" id="KW-0998">Cell outer membrane</keyword>
<dbReference type="Gene3D" id="2.60.40.1120">
    <property type="entry name" value="Carboxypeptidase-like, regulatory domain"/>
    <property type="match status" value="1"/>
</dbReference>
<feature type="domain" description="TonB-dependent receptor plug" evidence="2">
    <location>
        <begin position="165"/>
        <end position="241"/>
    </location>
</feature>
<dbReference type="AlphaFoldDB" id="A0A419WT94"/>
<sequence length="249" mass="27628">MNISKVNGLNFMLFLLIWKNHKILIIMKTFTSTIILLLLIFSHLNCFSQEIVIKGKLTTYKAIPVVNANVIIQSSKKTVKTDETGAFTCVCQMKDKITFSAIGFIKKTYKIKKNESENIIIDLKLSSKTGSGEKAIKAVHILELDKFREFVNQGPNYKDYSKYSTLMEALNNEFPLLKITSNKIIIRGPSSIQLSSSAGIEVDGVLVDLGMLKSLNPNTIASIEVVKGSEAARYGARGTNGMIVIKTKK</sequence>
<gene>
    <name evidence="3" type="ORF">BXY64_3544</name>
</gene>
<proteinExistence type="inferred from homology"/>
<dbReference type="Pfam" id="PF07715">
    <property type="entry name" value="Plug"/>
    <property type="match status" value="1"/>
</dbReference>
<comment type="similarity">
    <text evidence="1">Belongs to the TonB-dependent receptor family.</text>
</comment>
<evidence type="ECO:0000256" key="1">
    <source>
        <dbReference type="PROSITE-ProRule" id="PRU01360"/>
    </source>
</evidence>
<protein>
    <submittedName>
        <fullName evidence="3">Carboxypeptidase-like protein</fullName>
    </submittedName>
</protein>
<dbReference type="GO" id="GO:0009279">
    <property type="term" value="C:cell outer membrane"/>
    <property type="evidence" value="ECO:0007669"/>
    <property type="project" value="UniProtKB-SubCell"/>
</dbReference>
<dbReference type="Pfam" id="PF13715">
    <property type="entry name" value="CarbopepD_reg_2"/>
    <property type="match status" value="1"/>
</dbReference>
<reference evidence="3 4" key="1">
    <citation type="submission" date="2018-09" db="EMBL/GenBank/DDBJ databases">
        <title>Genomic Encyclopedia of Archaeal and Bacterial Type Strains, Phase II (KMG-II): from individual species to whole genera.</title>
        <authorList>
            <person name="Goeker M."/>
        </authorList>
    </citation>
    <scope>NUCLEOTIDE SEQUENCE [LARGE SCALE GENOMIC DNA]</scope>
    <source>
        <strain evidence="3 4">DSM 21950</strain>
    </source>
</reference>
<comment type="caution">
    <text evidence="3">The sequence shown here is derived from an EMBL/GenBank/DDBJ whole genome shotgun (WGS) entry which is preliminary data.</text>
</comment>
<comment type="subcellular location">
    <subcellularLocation>
        <location evidence="1">Cell outer membrane</location>
        <topology evidence="1">Multi-pass membrane protein</topology>
    </subcellularLocation>
</comment>
<dbReference type="OrthoDB" id="982809at2"/>
<evidence type="ECO:0000313" key="4">
    <source>
        <dbReference type="Proteomes" id="UP000284531"/>
    </source>
</evidence>
<dbReference type="PROSITE" id="PS52016">
    <property type="entry name" value="TONB_DEPENDENT_REC_3"/>
    <property type="match status" value="1"/>
</dbReference>
<dbReference type="InterPro" id="IPR008969">
    <property type="entry name" value="CarboxyPept-like_regulatory"/>
</dbReference>
<dbReference type="SUPFAM" id="SSF49464">
    <property type="entry name" value="Carboxypeptidase regulatory domain-like"/>
    <property type="match status" value="1"/>
</dbReference>
<name>A0A419WT94_9BACT</name>
<keyword evidence="1" id="KW-0472">Membrane</keyword>
<dbReference type="Gene3D" id="2.170.130.10">
    <property type="entry name" value="TonB-dependent receptor, plug domain"/>
    <property type="match status" value="1"/>
</dbReference>
<keyword evidence="3" id="KW-0378">Hydrolase</keyword>
<keyword evidence="3" id="KW-0121">Carboxypeptidase</keyword>
<keyword evidence="1" id="KW-1134">Transmembrane beta strand</keyword>
<dbReference type="SUPFAM" id="SSF56935">
    <property type="entry name" value="Porins"/>
    <property type="match status" value="1"/>
</dbReference>
<keyword evidence="3" id="KW-0645">Protease</keyword>
<evidence type="ECO:0000259" key="2">
    <source>
        <dbReference type="Pfam" id="PF07715"/>
    </source>
</evidence>
<keyword evidence="1" id="KW-0813">Transport</keyword>
<dbReference type="InterPro" id="IPR039426">
    <property type="entry name" value="TonB-dep_rcpt-like"/>
</dbReference>